<feature type="transmembrane region" description="Helical" evidence="2">
    <location>
        <begin position="258"/>
        <end position="277"/>
    </location>
</feature>
<feature type="transmembrane region" description="Helical" evidence="2">
    <location>
        <begin position="289"/>
        <end position="309"/>
    </location>
</feature>
<protein>
    <submittedName>
        <fullName evidence="3">Uncharacterized protein</fullName>
    </submittedName>
</protein>
<dbReference type="HOGENOM" id="CLU_640028_0_0_1"/>
<feature type="transmembrane region" description="Helical" evidence="2">
    <location>
        <begin position="83"/>
        <end position="102"/>
    </location>
</feature>
<keyword evidence="2" id="KW-0472">Membrane</keyword>
<keyword evidence="2" id="KW-1133">Transmembrane helix</keyword>
<evidence type="ECO:0000256" key="2">
    <source>
        <dbReference type="SAM" id="Phobius"/>
    </source>
</evidence>
<dbReference type="KEGG" id="ehx:EMIHUDRAFT_234358"/>
<accession>A0A0D3JZQ2</accession>
<evidence type="ECO:0000256" key="1">
    <source>
        <dbReference type="SAM" id="MobiDB-lite"/>
    </source>
</evidence>
<organism evidence="3 4">
    <name type="scientific">Emiliania huxleyi (strain CCMP1516)</name>
    <dbReference type="NCBI Taxonomy" id="280463"/>
    <lineage>
        <taxon>Eukaryota</taxon>
        <taxon>Haptista</taxon>
        <taxon>Haptophyta</taxon>
        <taxon>Prymnesiophyceae</taxon>
        <taxon>Isochrysidales</taxon>
        <taxon>Noelaerhabdaceae</taxon>
        <taxon>Emiliania</taxon>
    </lineage>
</organism>
<feature type="region of interest" description="Disordered" evidence="1">
    <location>
        <begin position="408"/>
        <end position="429"/>
    </location>
</feature>
<feature type="transmembrane region" description="Helical" evidence="2">
    <location>
        <begin position="6"/>
        <end position="27"/>
    </location>
</feature>
<dbReference type="GeneID" id="17274532"/>
<keyword evidence="2" id="KW-0812">Transmembrane</keyword>
<dbReference type="GeneID" id="17270742"/>
<dbReference type="EnsemblProtists" id="EOD25196">
    <property type="protein sequence ID" value="EOD25196"/>
    <property type="gene ID" value="EMIHUDRAFT_206360"/>
</dbReference>
<sequence length="429" mass="47477">MSSLTHTLHLGLLLYSLVWLRHFWIVAKRWRLWQDTRRALSETFAWEAQAVFLRRRKRERIGIAVEFCQLVAMTISEDSIARCVRMLAVFGSDVEPVVVGLFRSLQTSLQSHEWFLGWWCALVAVYIAAGCLAALRALKIRLPRLLRRHTSEHSGTILLEWGLIPVLEACFQMLACDSQRLQDDEEIVCFSGKHAFLYLPISLCLLVTLIPLGLRHAAAKGDQSPELYYLPRFEVVDCFARIAVSALYALLAQPRPRAFLVLTIAVIVSLLAACYYLQPCLGKARNYEFNHARTACYAGVCWAALVALLQEGNRPGVFEAGLLALCVGLPAVMCVGWRLSQRRGARMPASHWATSASRGGSAVGPPQRSGQRGSHGGVRVSAGLSGKTESPAVRRSVVLDVLSRWSAGGGRRRTKSSGTAGQGPWARLR</sequence>
<feature type="region of interest" description="Disordered" evidence="1">
    <location>
        <begin position="350"/>
        <end position="391"/>
    </location>
</feature>
<proteinExistence type="predicted"/>
<dbReference type="EnsemblProtists" id="EOD28987">
    <property type="protein sequence ID" value="EOD28987"/>
    <property type="gene ID" value="EMIHUDRAFT_234358"/>
</dbReference>
<feature type="transmembrane region" description="Helical" evidence="2">
    <location>
        <begin position="195"/>
        <end position="214"/>
    </location>
</feature>
<dbReference type="RefSeq" id="XP_005781416.1">
    <property type="nucleotide sequence ID" value="XM_005781359.1"/>
</dbReference>
<feature type="transmembrane region" description="Helical" evidence="2">
    <location>
        <begin position="321"/>
        <end position="339"/>
    </location>
</feature>
<keyword evidence="4" id="KW-1185">Reference proteome</keyword>
<name>A0A0D3JZQ2_EMIH1</name>
<reference evidence="3" key="2">
    <citation type="submission" date="2024-10" db="UniProtKB">
        <authorList>
            <consortium name="EnsemblProtists"/>
        </authorList>
    </citation>
    <scope>IDENTIFICATION</scope>
</reference>
<feature type="transmembrane region" description="Helical" evidence="2">
    <location>
        <begin position="114"/>
        <end position="135"/>
    </location>
</feature>
<dbReference type="AlphaFoldDB" id="A0A0D3JZQ2"/>
<evidence type="ECO:0000313" key="3">
    <source>
        <dbReference type="EnsemblProtists" id="EOD28987"/>
    </source>
</evidence>
<dbReference type="PaxDb" id="2903-EOD25196"/>
<evidence type="ECO:0000313" key="4">
    <source>
        <dbReference type="Proteomes" id="UP000013827"/>
    </source>
</evidence>
<dbReference type="KEGG" id="ehx:EMIHUDRAFT_206360"/>
<dbReference type="RefSeq" id="XP_005777625.1">
    <property type="nucleotide sequence ID" value="XM_005777568.1"/>
</dbReference>
<dbReference type="Proteomes" id="UP000013827">
    <property type="component" value="Unassembled WGS sequence"/>
</dbReference>
<reference evidence="4" key="1">
    <citation type="journal article" date="2013" name="Nature">
        <title>Pan genome of the phytoplankton Emiliania underpins its global distribution.</title>
        <authorList>
            <person name="Read B.A."/>
            <person name="Kegel J."/>
            <person name="Klute M.J."/>
            <person name="Kuo A."/>
            <person name="Lefebvre S.C."/>
            <person name="Maumus F."/>
            <person name="Mayer C."/>
            <person name="Miller J."/>
            <person name="Monier A."/>
            <person name="Salamov A."/>
            <person name="Young J."/>
            <person name="Aguilar M."/>
            <person name="Claverie J.M."/>
            <person name="Frickenhaus S."/>
            <person name="Gonzalez K."/>
            <person name="Herman E.K."/>
            <person name="Lin Y.C."/>
            <person name="Napier J."/>
            <person name="Ogata H."/>
            <person name="Sarno A.F."/>
            <person name="Shmutz J."/>
            <person name="Schroeder D."/>
            <person name="de Vargas C."/>
            <person name="Verret F."/>
            <person name="von Dassow P."/>
            <person name="Valentin K."/>
            <person name="Van de Peer Y."/>
            <person name="Wheeler G."/>
            <person name="Dacks J.B."/>
            <person name="Delwiche C.F."/>
            <person name="Dyhrman S.T."/>
            <person name="Glockner G."/>
            <person name="John U."/>
            <person name="Richards T."/>
            <person name="Worden A.Z."/>
            <person name="Zhang X."/>
            <person name="Grigoriev I.V."/>
            <person name="Allen A.E."/>
            <person name="Bidle K."/>
            <person name="Borodovsky M."/>
            <person name="Bowler C."/>
            <person name="Brownlee C."/>
            <person name="Cock J.M."/>
            <person name="Elias M."/>
            <person name="Gladyshev V.N."/>
            <person name="Groth M."/>
            <person name="Guda C."/>
            <person name="Hadaegh A."/>
            <person name="Iglesias-Rodriguez M.D."/>
            <person name="Jenkins J."/>
            <person name="Jones B.M."/>
            <person name="Lawson T."/>
            <person name="Leese F."/>
            <person name="Lindquist E."/>
            <person name="Lobanov A."/>
            <person name="Lomsadze A."/>
            <person name="Malik S.B."/>
            <person name="Marsh M.E."/>
            <person name="Mackinder L."/>
            <person name="Mock T."/>
            <person name="Mueller-Roeber B."/>
            <person name="Pagarete A."/>
            <person name="Parker M."/>
            <person name="Probert I."/>
            <person name="Quesneville H."/>
            <person name="Raines C."/>
            <person name="Rensing S.A."/>
            <person name="Riano-Pachon D.M."/>
            <person name="Richier S."/>
            <person name="Rokitta S."/>
            <person name="Shiraiwa Y."/>
            <person name="Soanes D.M."/>
            <person name="van der Giezen M."/>
            <person name="Wahlund T.M."/>
            <person name="Williams B."/>
            <person name="Wilson W."/>
            <person name="Wolfe G."/>
            <person name="Wurch L.L."/>
        </authorList>
    </citation>
    <scope>NUCLEOTIDE SEQUENCE</scope>
</reference>